<keyword evidence="1" id="KW-0812">Transmembrane</keyword>
<sequence>MLLHSDDDGALNQLGYYEQGKNETSAGVGLFYDASDGIHVHSILFFFSYSLPLSIVVFFLCIYTFYYKKKRNLIY</sequence>
<organism evidence="3 4">
    <name type="scientific">Rotaria sordida</name>
    <dbReference type="NCBI Taxonomy" id="392033"/>
    <lineage>
        <taxon>Eukaryota</taxon>
        <taxon>Metazoa</taxon>
        <taxon>Spiralia</taxon>
        <taxon>Gnathifera</taxon>
        <taxon>Rotifera</taxon>
        <taxon>Eurotatoria</taxon>
        <taxon>Bdelloidea</taxon>
        <taxon>Philodinida</taxon>
        <taxon>Philodinidae</taxon>
        <taxon>Rotaria</taxon>
    </lineage>
</organism>
<proteinExistence type="predicted"/>
<evidence type="ECO:0000313" key="2">
    <source>
        <dbReference type="EMBL" id="CAF0908994.1"/>
    </source>
</evidence>
<dbReference type="EMBL" id="CAJNOO010002370">
    <property type="protein sequence ID" value="CAF1261414.1"/>
    <property type="molecule type" value="Genomic_DNA"/>
</dbReference>
<keyword evidence="1" id="KW-0472">Membrane</keyword>
<dbReference type="OrthoDB" id="10007118at2759"/>
<evidence type="ECO:0000313" key="3">
    <source>
        <dbReference type="EMBL" id="CAF1261414.1"/>
    </source>
</evidence>
<dbReference type="AlphaFoldDB" id="A0A815AUE2"/>
<keyword evidence="1" id="KW-1133">Transmembrane helix</keyword>
<dbReference type="Proteomes" id="UP000663889">
    <property type="component" value="Unassembled WGS sequence"/>
</dbReference>
<protein>
    <submittedName>
        <fullName evidence="3">Uncharacterized protein</fullName>
    </submittedName>
</protein>
<gene>
    <name evidence="3" type="ORF">RFH988_LOCUS27694</name>
    <name evidence="2" type="ORF">SEV965_LOCUS6038</name>
</gene>
<accession>A0A815AUE2</accession>
<comment type="caution">
    <text evidence="3">The sequence shown here is derived from an EMBL/GenBank/DDBJ whole genome shotgun (WGS) entry which is preliminary data.</text>
</comment>
<reference evidence="3" key="1">
    <citation type="submission" date="2021-02" db="EMBL/GenBank/DDBJ databases">
        <authorList>
            <person name="Nowell W R."/>
        </authorList>
    </citation>
    <scope>NUCLEOTIDE SEQUENCE</scope>
</reference>
<feature type="transmembrane region" description="Helical" evidence="1">
    <location>
        <begin position="43"/>
        <end position="66"/>
    </location>
</feature>
<evidence type="ECO:0000313" key="4">
    <source>
        <dbReference type="Proteomes" id="UP000663882"/>
    </source>
</evidence>
<evidence type="ECO:0000256" key="1">
    <source>
        <dbReference type="SAM" id="Phobius"/>
    </source>
</evidence>
<dbReference type="EMBL" id="CAJNOU010000192">
    <property type="protein sequence ID" value="CAF0908994.1"/>
    <property type="molecule type" value="Genomic_DNA"/>
</dbReference>
<dbReference type="Proteomes" id="UP000663882">
    <property type="component" value="Unassembled WGS sequence"/>
</dbReference>
<name>A0A815AUE2_9BILA</name>